<evidence type="ECO:0000313" key="2">
    <source>
        <dbReference type="EMBL" id="OSJ22075.1"/>
    </source>
</evidence>
<accession>A0A1Y2J8X4</accession>
<dbReference type="Proteomes" id="UP000193335">
    <property type="component" value="Unassembled WGS sequence"/>
</dbReference>
<feature type="chain" id="PRO_5013118944" evidence="1">
    <location>
        <begin position="27"/>
        <end position="234"/>
    </location>
</feature>
<protein>
    <submittedName>
        <fullName evidence="2">Uncharacterized protein</fullName>
    </submittedName>
</protein>
<comment type="caution">
    <text evidence="2">The sequence shown here is derived from an EMBL/GenBank/DDBJ whole genome shotgun (WGS) entry which is preliminary data.</text>
</comment>
<dbReference type="RefSeq" id="WP_085405377.1">
    <property type="nucleotide sequence ID" value="NZ_NAFL01000286.1"/>
</dbReference>
<reference evidence="2 3" key="1">
    <citation type="submission" date="2017-03" db="EMBL/GenBank/DDBJ databases">
        <title>Whole genome sequences of fourteen strains of Bradyrhizobium canariense and one strain of Bradyrhizobium japonicum isolated from Lupinus (Papilionoideae: Genisteae) species in Algeria.</title>
        <authorList>
            <person name="Crovadore J."/>
            <person name="Chekireb D."/>
            <person name="Brachmann A."/>
            <person name="Chablais R."/>
            <person name="Cochard B."/>
            <person name="Lefort F."/>
        </authorList>
    </citation>
    <scope>NUCLEOTIDE SEQUENCE [LARGE SCALE GENOMIC DNA]</scope>
    <source>
        <strain evidence="2 3">UBMA197</strain>
    </source>
</reference>
<dbReference type="AlphaFoldDB" id="A0A1Y2J8X4"/>
<evidence type="ECO:0000313" key="3">
    <source>
        <dbReference type="Proteomes" id="UP000193335"/>
    </source>
</evidence>
<dbReference type="EMBL" id="NAFL01000286">
    <property type="protein sequence ID" value="OSJ22075.1"/>
    <property type="molecule type" value="Genomic_DNA"/>
</dbReference>
<proteinExistence type="predicted"/>
<organism evidence="2 3">
    <name type="scientific">Bradyrhizobium japonicum</name>
    <dbReference type="NCBI Taxonomy" id="375"/>
    <lineage>
        <taxon>Bacteria</taxon>
        <taxon>Pseudomonadati</taxon>
        <taxon>Pseudomonadota</taxon>
        <taxon>Alphaproteobacteria</taxon>
        <taxon>Hyphomicrobiales</taxon>
        <taxon>Nitrobacteraceae</taxon>
        <taxon>Bradyrhizobium</taxon>
    </lineage>
</organism>
<evidence type="ECO:0000256" key="1">
    <source>
        <dbReference type="SAM" id="SignalP"/>
    </source>
</evidence>
<feature type="signal peptide" evidence="1">
    <location>
        <begin position="1"/>
        <end position="26"/>
    </location>
</feature>
<sequence>MKRLPGTAGIVLASATLLALTGAAHAVDHGKAASDYGFANASLELYCKGILTVADAKEKAKLDRMYRNNSRWKKDYAEGYDYIANRERRDMSSLWSICVDAASRQKWLRIAPEVRVILQDYADGKLKENEAQEQLNQKNATLLAVPATEEASDVESTKISLAIRIALYESVCEIKLSPAVEQAKELLLKNVGKKIVMIGSAAIIGSWNGDKAAMAKWCAGAPKTLRMIEEGMKP</sequence>
<keyword evidence="1" id="KW-0732">Signal</keyword>
<gene>
    <name evidence="2" type="ORF">BSZ19_46610</name>
</gene>
<name>A0A1Y2J8X4_BRAJP</name>